<evidence type="ECO:0000256" key="1">
    <source>
        <dbReference type="SAM" id="MobiDB-lite"/>
    </source>
</evidence>
<name>A0A2G9C515_9BURK</name>
<protein>
    <submittedName>
        <fullName evidence="2">Uncharacterized protein</fullName>
    </submittedName>
</protein>
<proteinExistence type="predicted"/>
<dbReference type="RefSeq" id="WP_099863271.1">
    <property type="nucleotide sequence ID" value="NZ_PEOG01000063.1"/>
</dbReference>
<keyword evidence="3" id="KW-1185">Reference proteome</keyword>
<dbReference type="OrthoDB" id="9939139at2"/>
<organism evidence="2 3">
    <name type="scientific">Roseateles chitinivorans</name>
    <dbReference type="NCBI Taxonomy" id="2917965"/>
    <lineage>
        <taxon>Bacteria</taxon>
        <taxon>Pseudomonadati</taxon>
        <taxon>Pseudomonadota</taxon>
        <taxon>Betaproteobacteria</taxon>
        <taxon>Burkholderiales</taxon>
        <taxon>Sphaerotilaceae</taxon>
        <taxon>Roseateles</taxon>
    </lineage>
</organism>
<comment type="caution">
    <text evidence="2">The sequence shown here is derived from an EMBL/GenBank/DDBJ whole genome shotgun (WGS) entry which is preliminary data.</text>
</comment>
<reference evidence="2 3" key="1">
    <citation type="submission" date="2017-11" db="EMBL/GenBank/DDBJ databases">
        <title>Draft genome sequence of Mitsuaria sp. HWN-4.</title>
        <authorList>
            <person name="Gundlapally S.R."/>
        </authorList>
    </citation>
    <scope>NUCLEOTIDE SEQUENCE [LARGE SCALE GENOMIC DNA]</scope>
    <source>
        <strain evidence="2 3">HWN-4</strain>
    </source>
</reference>
<gene>
    <name evidence="2" type="ORF">CS062_19645</name>
</gene>
<feature type="compositionally biased region" description="Low complexity" evidence="1">
    <location>
        <begin position="53"/>
        <end position="65"/>
    </location>
</feature>
<feature type="region of interest" description="Disordered" evidence="1">
    <location>
        <begin position="42"/>
        <end position="65"/>
    </location>
</feature>
<sequence length="65" mass="6591">MSITKHAKAARTEPTSLFKTALLLCSLAMTIGLLFSAVQDARGAGPDADRDAASASAPLTAADDS</sequence>
<evidence type="ECO:0000313" key="3">
    <source>
        <dbReference type="Proteomes" id="UP000231501"/>
    </source>
</evidence>
<accession>A0A2G9C515</accession>
<dbReference type="Proteomes" id="UP000231501">
    <property type="component" value="Unassembled WGS sequence"/>
</dbReference>
<dbReference type="AlphaFoldDB" id="A0A2G9C515"/>
<dbReference type="EMBL" id="PEOG01000063">
    <property type="protein sequence ID" value="PIM51488.1"/>
    <property type="molecule type" value="Genomic_DNA"/>
</dbReference>
<evidence type="ECO:0000313" key="2">
    <source>
        <dbReference type="EMBL" id="PIM51488.1"/>
    </source>
</evidence>